<protein>
    <recommendedName>
        <fullName evidence="3">DNA alkylation repair protein</fullName>
    </recommendedName>
</protein>
<dbReference type="AlphaFoldDB" id="U2NMB4"/>
<dbReference type="Proteomes" id="UP000016721">
    <property type="component" value="Unassembled WGS sequence"/>
</dbReference>
<dbReference type="eggNOG" id="COG4335">
    <property type="taxonomic scope" value="Bacteria"/>
</dbReference>
<organism evidence="1 2">
    <name type="scientific">Clostridium intestinale URNW</name>
    <dbReference type="NCBI Taxonomy" id="1294142"/>
    <lineage>
        <taxon>Bacteria</taxon>
        <taxon>Bacillati</taxon>
        <taxon>Bacillota</taxon>
        <taxon>Clostridia</taxon>
        <taxon>Eubacteriales</taxon>
        <taxon>Clostridiaceae</taxon>
        <taxon>Clostridium</taxon>
    </lineage>
</organism>
<dbReference type="HOGENOM" id="CLU_064289_0_0_9"/>
<keyword evidence="2" id="KW-1185">Reference proteome</keyword>
<dbReference type="InterPro" id="IPR014825">
    <property type="entry name" value="DNA_alkylation"/>
</dbReference>
<evidence type="ECO:0008006" key="3">
    <source>
        <dbReference type="Google" id="ProtNLM"/>
    </source>
</evidence>
<accession>U2NMB4</accession>
<dbReference type="STRING" id="1294142.CINTURNW_2406"/>
<sequence>MPTPLKYMYNEIFLGNFSKKIHKVYNKFNIESFIHTVMDNTWENLELKERIRKITLALGEHLPTEYENALDILFSVDESCVGFPYLFFPDFVEVYGQADEYWSLSMKTLERFTIKSSSEFAVRPFILKKPEVMILQMKSWANSSNEHVRRLASEGLRPRLPWGMSLPIFKTDPIPVLSVLEILKSDESLYVRKSVSNNLNDISKDNPNLVLETALAWKGINSNTDWIIRHGCRTLVKKSHPKALELFGYSLNGSNDFSIKKAFLKIKPYNITIGDSCDLHYHLDLKVNRKTKIRIEYKIDFIKAKGKKSSKAFLISDKEILKDINIEGRRTHSFKDLTTRKHYPGEHSITLLINGNEVSKDTLILK</sequence>
<dbReference type="EMBL" id="APJA01000012">
    <property type="protein sequence ID" value="ERK30303.1"/>
    <property type="molecule type" value="Genomic_DNA"/>
</dbReference>
<evidence type="ECO:0000313" key="2">
    <source>
        <dbReference type="Proteomes" id="UP000016721"/>
    </source>
</evidence>
<dbReference type="RefSeq" id="WP_021802398.1">
    <property type="nucleotide sequence ID" value="NZ_KI273145.1"/>
</dbReference>
<dbReference type="Gene3D" id="1.25.40.290">
    <property type="entry name" value="ARM repeat domains"/>
    <property type="match status" value="1"/>
</dbReference>
<name>U2NMB4_9CLOT</name>
<dbReference type="SUPFAM" id="SSF48371">
    <property type="entry name" value="ARM repeat"/>
    <property type="match status" value="1"/>
</dbReference>
<comment type="caution">
    <text evidence="1">The sequence shown here is derived from an EMBL/GenBank/DDBJ whole genome shotgun (WGS) entry which is preliminary data.</text>
</comment>
<dbReference type="InterPro" id="IPR016024">
    <property type="entry name" value="ARM-type_fold"/>
</dbReference>
<proteinExistence type="predicted"/>
<dbReference type="OrthoDB" id="9797162at2"/>
<reference evidence="1 2" key="1">
    <citation type="journal article" date="2013" name="Genome Announc.">
        <title>Draft Genome Sequence of the Hydrogen- and Ethanol-Producing Bacterium Clostridium intestinale Strain URNW.</title>
        <authorList>
            <person name="Lal S."/>
            <person name="Ramachandran U."/>
            <person name="Zhang X."/>
            <person name="Sparling R."/>
            <person name="Levin D.B."/>
        </authorList>
    </citation>
    <scope>NUCLEOTIDE SEQUENCE [LARGE SCALE GENOMIC DNA]</scope>
    <source>
        <strain evidence="1 2">URNW</strain>
    </source>
</reference>
<evidence type="ECO:0000313" key="1">
    <source>
        <dbReference type="EMBL" id="ERK30303.1"/>
    </source>
</evidence>
<dbReference type="Pfam" id="PF08713">
    <property type="entry name" value="DNA_alkylation"/>
    <property type="match status" value="1"/>
</dbReference>
<dbReference type="PATRIC" id="fig|1294142.3.peg.2484"/>
<gene>
    <name evidence="1" type="ORF">CINTURNW_2406</name>
</gene>